<dbReference type="Proteomes" id="UP001292571">
    <property type="component" value="Unassembled WGS sequence"/>
</dbReference>
<evidence type="ECO:0008006" key="3">
    <source>
        <dbReference type="Google" id="ProtNLM"/>
    </source>
</evidence>
<dbReference type="InterPro" id="IPR016893">
    <property type="entry name" value="UCP028589"/>
</dbReference>
<name>A0ABU5P7U9_9PSED</name>
<dbReference type="PIRSF" id="PIRSF028589">
    <property type="entry name" value="UCP028589"/>
    <property type="match status" value="1"/>
</dbReference>
<evidence type="ECO:0000313" key="1">
    <source>
        <dbReference type="EMBL" id="MEA1605737.1"/>
    </source>
</evidence>
<keyword evidence="2" id="KW-1185">Reference proteome</keyword>
<evidence type="ECO:0000313" key="2">
    <source>
        <dbReference type="Proteomes" id="UP001292571"/>
    </source>
</evidence>
<protein>
    <recommendedName>
        <fullName evidence="3">Major tail protein</fullName>
    </recommendedName>
</protein>
<proteinExistence type="predicted"/>
<sequence length="253" mass="26817">MNETYHYSKGVLEVAVRNALGLEPWVWLGDVSELSFTLGEDKFSHKESYSGKNAEVREISLGITVEGSATMHTLSTENIARFTDGTATSQASGTVTDESLGTVAAGDVLVLDHFGPSSLVVTDSAGAPVTIAAEHYEYDQFGELTFTTLPTTPAPTMPLKVAYAHAAYKSAVLLNGQRSELALRYKGINLAEGGKPVLVEFYKVSPGLLQTLSLISSGNQLASAPVSFKPLLDASKPATGPLGQYGRIVTIGY</sequence>
<dbReference type="RefSeq" id="WP_322948848.1">
    <property type="nucleotide sequence ID" value="NZ_JAYEET010000024.1"/>
</dbReference>
<gene>
    <name evidence="1" type="ORF">SOP97_07900</name>
</gene>
<accession>A0ABU5P7U9</accession>
<dbReference type="EMBL" id="JAYEET010000024">
    <property type="protein sequence ID" value="MEA1605737.1"/>
    <property type="molecule type" value="Genomic_DNA"/>
</dbReference>
<organism evidence="1 2">
    <name type="scientific">Pseudomonas spirodelae</name>
    <dbReference type="NCBI Taxonomy" id="3101751"/>
    <lineage>
        <taxon>Bacteria</taxon>
        <taxon>Pseudomonadati</taxon>
        <taxon>Pseudomonadota</taxon>
        <taxon>Gammaproteobacteria</taxon>
        <taxon>Pseudomonadales</taxon>
        <taxon>Pseudomonadaceae</taxon>
        <taxon>Pseudomonas</taxon>
    </lineage>
</organism>
<reference evidence="1 2" key="1">
    <citation type="submission" date="2023-12" db="EMBL/GenBank/DDBJ databases">
        <title>Pseudomonas sp. T5W1.</title>
        <authorList>
            <person name="Maltman C."/>
        </authorList>
    </citation>
    <scope>NUCLEOTIDE SEQUENCE [LARGE SCALE GENOMIC DNA]</scope>
    <source>
        <strain evidence="1 2">T5W1</strain>
    </source>
</reference>
<comment type="caution">
    <text evidence="1">The sequence shown here is derived from an EMBL/GenBank/DDBJ whole genome shotgun (WGS) entry which is preliminary data.</text>
</comment>